<proteinExistence type="predicted"/>
<organism evidence="2">
    <name type="scientific">Marinomonas sp. (strain MWYL1)</name>
    <dbReference type="NCBI Taxonomy" id="400668"/>
    <lineage>
        <taxon>Bacteria</taxon>
        <taxon>Pseudomonadati</taxon>
        <taxon>Pseudomonadota</taxon>
        <taxon>Gammaproteobacteria</taxon>
        <taxon>Oceanospirillales</taxon>
        <taxon>Oceanospirillaceae</taxon>
        <taxon>Marinomonas</taxon>
    </lineage>
</organism>
<dbReference type="EMBL" id="CP000749">
    <property type="protein sequence ID" value="ABR70146.1"/>
    <property type="molecule type" value="Genomic_DNA"/>
</dbReference>
<keyword evidence="1" id="KW-0472">Membrane</keyword>
<evidence type="ECO:0000313" key="2">
    <source>
        <dbReference type="EMBL" id="ABR70146.1"/>
    </source>
</evidence>
<accession>A6VUL7</accession>
<dbReference type="OrthoDB" id="6356576at2"/>
<keyword evidence="1" id="KW-0812">Transmembrane</keyword>
<feature type="transmembrane region" description="Helical" evidence="1">
    <location>
        <begin position="125"/>
        <end position="146"/>
    </location>
</feature>
<gene>
    <name evidence="2" type="ordered locus">Mmwyl1_1217</name>
</gene>
<sequence length="318" mass="37168">MSKIKQVSANLWVGPKDMGLTPKFMRTEHAIENYPKGESLIHDPLQPGNRKRALDYEGDSEAEDMGEFFEACSAGGHEGYLDMRINSVHNRGQGFYIMGIIGILFWWSFEYFVLSAIQDELIRDISIYSGYAFFCIGALICLFRTLHTPVRFHKANQEVYVWHKKVLYRIPWDECELSIRIDNRNLGLKGQQDGYQLTLWLNPKHAINKDLTGQKHVPVNLIHNLEHHVPIYGYWEYVRRYMTGDTPFYIEMSKEPRVPGFNTEMAERVGYIKAILIFIVMLPFFVLFKPAKISLLSPFKEKWPAEVHEWTGERCDWH</sequence>
<feature type="transmembrane region" description="Helical" evidence="1">
    <location>
        <begin position="270"/>
        <end position="288"/>
    </location>
</feature>
<feature type="transmembrane region" description="Helical" evidence="1">
    <location>
        <begin position="94"/>
        <end position="113"/>
    </location>
</feature>
<evidence type="ECO:0000256" key="1">
    <source>
        <dbReference type="SAM" id="Phobius"/>
    </source>
</evidence>
<reference evidence="2" key="1">
    <citation type="submission" date="2007-06" db="EMBL/GenBank/DDBJ databases">
        <title>Complete sequence of Marinomonas sp. MWYL1.</title>
        <authorList>
            <consortium name="US DOE Joint Genome Institute"/>
            <person name="Copeland A."/>
            <person name="Lucas S."/>
            <person name="Lapidus A."/>
            <person name="Barry K."/>
            <person name="Glavina del Rio T."/>
            <person name="Dalin E."/>
            <person name="Tice H."/>
            <person name="Pitluck S."/>
            <person name="Kiss H."/>
            <person name="Brettin T."/>
            <person name="Bruce D."/>
            <person name="Detter J.C."/>
            <person name="Han C."/>
            <person name="Schmutz J."/>
            <person name="Larimer F."/>
            <person name="Land M."/>
            <person name="Hauser L."/>
            <person name="Kyrpides N."/>
            <person name="Kim E."/>
            <person name="Johnston A.W.B."/>
            <person name="Todd J.D."/>
            <person name="Rogers R."/>
            <person name="Wexler M."/>
            <person name="Bond P.L."/>
            <person name="Li Y."/>
            <person name="Richardson P."/>
        </authorList>
    </citation>
    <scope>NUCLEOTIDE SEQUENCE [LARGE SCALE GENOMIC DNA]</scope>
    <source>
        <strain evidence="2">MWYL1</strain>
    </source>
</reference>
<protein>
    <submittedName>
        <fullName evidence="2">Uncharacterized protein</fullName>
    </submittedName>
</protein>
<dbReference type="STRING" id="400668.Mmwyl1_1217"/>
<dbReference type="KEGG" id="mmw:Mmwyl1_1217"/>
<dbReference type="HOGENOM" id="CLU_882251_0_0_6"/>
<name>A6VUL7_MARMS</name>
<keyword evidence="1" id="KW-1133">Transmembrane helix</keyword>
<dbReference type="AlphaFoldDB" id="A6VUL7"/>